<dbReference type="InterPro" id="IPR046959">
    <property type="entry name" value="PRK1-6/SRF4-like"/>
</dbReference>
<feature type="chain" id="PRO_5042814604" description="Protein kinase domain-containing protein" evidence="16">
    <location>
        <begin position="23"/>
        <end position="693"/>
    </location>
</feature>
<keyword evidence="12" id="KW-1015">Disulfide bond</keyword>
<dbReference type="SUPFAM" id="SSF52058">
    <property type="entry name" value="L domain-like"/>
    <property type="match status" value="1"/>
</dbReference>
<keyword evidence="10 15" id="KW-1133">Transmembrane helix</keyword>
<evidence type="ECO:0000256" key="4">
    <source>
        <dbReference type="ARBA" id="ARBA00022525"/>
    </source>
</evidence>
<dbReference type="Pfam" id="PF00560">
    <property type="entry name" value="LRR_1"/>
    <property type="match status" value="1"/>
</dbReference>
<evidence type="ECO:0000256" key="15">
    <source>
        <dbReference type="SAM" id="Phobius"/>
    </source>
</evidence>
<dbReference type="SUPFAM" id="SSF56112">
    <property type="entry name" value="Protein kinase-like (PK-like)"/>
    <property type="match status" value="1"/>
</dbReference>
<evidence type="ECO:0000256" key="14">
    <source>
        <dbReference type="SAM" id="MobiDB-lite"/>
    </source>
</evidence>
<dbReference type="PANTHER" id="PTHR48007:SF29">
    <property type="entry name" value="POLLEN RECEPTOR-LIKE KINASE 3"/>
    <property type="match status" value="1"/>
</dbReference>
<proteinExistence type="inferred from homology"/>
<keyword evidence="7 16" id="KW-0732">Signal</keyword>
<dbReference type="Gene3D" id="3.30.200.20">
    <property type="entry name" value="Phosphorylase Kinase, domain 1"/>
    <property type="match status" value="1"/>
</dbReference>
<evidence type="ECO:0000256" key="13">
    <source>
        <dbReference type="ARBA" id="ARBA00038043"/>
    </source>
</evidence>
<dbReference type="Proteomes" id="UP001367508">
    <property type="component" value="Unassembled WGS sequence"/>
</dbReference>
<evidence type="ECO:0000313" key="18">
    <source>
        <dbReference type="EMBL" id="KAK7363321.1"/>
    </source>
</evidence>
<evidence type="ECO:0000256" key="10">
    <source>
        <dbReference type="ARBA" id="ARBA00022989"/>
    </source>
</evidence>
<dbReference type="InterPro" id="IPR001611">
    <property type="entry name" value="Leu-rich_rpt"/>
</dbReference>
<comment type="caution">
    <text evidence="18">The sequence shown here is derived from an EMBL/GenBank/DDBJ whole genome shotgun (WGS) entry which is preliminary data.</text>
</comment>
<dbReference type="Pfam" id="PF00069">
    <property type="entry name" value="Pkinase"/>
    <property type="match status" value="1"/>
</dbReference>
<dbReference type="GO" id="GO:0004672">
    <property type="term" value="F:protein kinase activity"/>
    <property type="evidence" value="ECO:0007669"/>
    <property type="project" value="InterPro"/>
</dbReference>
<comment type="similarity">
    <text evidence="13">Belongs to the polygalacturonase-inhibiting protein family.</text>
</comment>
<feature type="transmembrane region" description="Helical" evidence="15">
    <location>
        <begin position="243"/>
        <end position="264"/>
    </location>
</feature>
<feature type="signal peptide" evidence="16">
    <location>
        <begin position="1"/>
        <end position="22"/>
    </location>
</feature>
<keyword evidence="5" id="KW-0433">Leucine-rich repeat</keyword>
<evidence type="ECO:0000256" key="16">
    <source>
        <dbReference type="SAM" id="SignalP"/>
    </source>
</evidence>
<sequence>MAAAVRILLLLLFLTFPSYSLSMPESQALLKLKQSFSDPQPLSSWLPNQNPCTSRWLGVICFNNVITSLHLADLGLSGSIDVDALLQIRSLRSISFVNNSFSGPIPHLNKMGTLKALYLSNNQFSGPIPPEFFSHLASLKKVWISNNKFSGNIPESITSLRFLAELHLENNEFSGPVPDLKQDIKSLDMSNNKLEGAIPDSMSRFDAKSFSGNQGLCGKPLDKECAGAGTALEEPEEDSSSGWGMKVVILLAIAVFAAILLLLAKSKRRREDDFSVMSRDQVEEVVQVHVPSSHHSRSSESSRKESKKASARSGIGDLVMVNDERGVFGLPDLMKAAAEVLGNGGLGSAYKASMANGLSVVVKRMREMNKVSRDIFDAEMRRFGRLKNRNILTPLAYHYRREEKLFITEYMPKGSLLYVLHGDRGSSHADLNWPIRLNIVKGIARGLGFLYSEFSMEELPHGNLKSSNVVLADNYEPLLSDYAFHPLINQSYAIQTMFAYKTPDYVQHQHVSQKTDVYCLGIIILEIITGKFPSQYHSNGKGGTDVVQWVFSAISDRREAELIDPELTTNHPNSINQMLKLLQVGAACTESNPDQRLNMKEAIRRIEEVQREKCQNFKLKWSAVPLSVDNGPCKLCAINSYKMKPFLRQCTPNFTADEFEPLGFTTFPLIPIKSKGLLSFIPPFPFPFLFILL</sequence>
<feature type="domain" description="Protein kinase" evidence="17">
    <location>
        <begin position="335"/>
        <end position="609"/>
    </location>
</feature>
<dbReference type="InterPro" id="IPR032675">
    <property type="entry name" value="LRR_dom_sf"/>
</dbReference>
<organism evidence="18 19">
    <name type="scientific">Canavalia gladiata</name>
    <name type="common">Sword bean</name>
    <name type="synonym">Dolichos gladiatus</name>
    <dbReference type="NCBI Taxonomy" id="3824"/>
    <lineage>
        <taxon>Eukaryota</taxon>
        <taxon>Viridiplantae</taxon>
        <taxon>Streptophyta</taxon>
        <taxon>Embryophyta</taxon>
        <taxon>Tracheophyta</taxon>
        <taxon>Spermatophyta</taxon>
        <taxon>Magnoliopsida</taxon>
        <taxon>eudicotyledons</taxon>
        <taxon>Gunneridae</taxon>
        <taxon>Pentapetalae</taxon>
        <taxon>rosids</taxon>
        <taxon>fabids</taxon>
        <taxon>Fabales</taxon>
        <taxon>Fabaceae</taxon>
        <taxon>Papilionoideae</taxon>
        <taxon>50 kb inversion clade</taxon>
        <taxon>NPAAA clade</taxon>
        <taxon>indigoferoid/millettioid clade</taxon>
        <taxon>Phaseoleae</taxon>
        <taxon>Canavalia</taxon>
    </lineage>
</organism>
<gene>
    <name evidence="18" type="ORF">VNO77_05460</name>
</gene>
<dbReference type="InterPro" id="IPR013210">
    <property type="entry name" value="LRR_N_plant-typ"/>
</dbReference>
<dbReference type="Pfam" id="PF13855">
    <property type="entry name" value="LRR_8"/>
    <property type="match status" value="1"/>
</dbReference>
<dbReference type="InterPro" id="IPR000719">
    <property type="entry name" value="Prot_kinase_dom"/>
</dbReference>
<keyword evidence="11 15" id="KW-0472">Membrane</keyword>
<reference evidence="18 19" key="1">
    <citation type="submission" date="2024-01" db="EMBL/GenBank/DDBJ databases">
        <title>The genomes of 5 underutilized Papilionoideae crops provide insights into root nodulation and disease resistanc.</title>
        <authorList>
            <person name="Jiang F."/>
        </authorList>
    </citation>
    <scope>NUCLEOTIDE SEQUENCE [LARGE SCALE GENOMIC DNA]</scope>
    <source>
        <strain evidence="18">LVBAO_FW01</strain>
        <tissue evidence="18">Leaves</tissue>
    </source>
</reference>
<evidence type="ECO:0000256" key="2">
    <source>
        <dbReference type="ARBA" id="ARBA00004191"/>
    </source>
</evidence>
<evidence type="ECO:0000259" key="17">
    <source>
        <dbReference type="PROSITE" id="PS50011"/>
    </source>
</evidence>
<evidence type="ECO:0000256" key="8">
    <source>
        <dbReference type="ARBA" id="ARBA00022737"/>
    </source>
</evidence>
<name>A0AAN9R8P6_CANGL</name>
<keyword evidence="4" id="KW-0964">Secreted</keyword>
<dbReference type="AlphaFoldDB" id="A0AAN9R8P6"/>
<evidence type="ECO:0000256" key="1">
    <source>
        <dbReference type="ARBA" id="ARBA00004170"/>
    </source>
</evidence>
<protein>
    <recommendedName>
        <fullName evidence="17">Protein kinase domain-containing protein</fullName>
    </recommendedName>
</protein>
<evidence type="ECO:0000256" key="12">
    <source>
        <dbReference type="ARBA" id="ARBA00023157"/>
    </source>
</evidence>
<evidence type="ECO:0000256" key="7">
    <source>
        <dbReference type="ARBA" id="ARBA00022729"/>
    </source>
</evidence>
<dbReference type="InterPro" id="IPR011009">
    <property type="entry name" value="Kinase-like_dom_sf"/>
</dbReference>
<dbReference type="EMBL" id="JAYMYQ010000001">
    <property type="protein sequence ID" value="KAK7363321.1"/>
    <property type="molecule type" value="Genomic_DNA"/>
</dbReference>
<feature type="compositionally biased region" description="Basic and acidic residues" evidence="14">
    <location>
        <begin position="297"/>
        <end position="308"/>
    </location>
</feature>
<keyword evidence="6 15" id="KW-0812">Transmembrane</keyword>
<evidence type="ECO:0000256" key="6">
    <source>
        <dbReference type="ARBA" id="ARBA00022692"/>
    </source>
</evidence>
<keyword evidence="8" id="KW-0677">Repeat</keyword>
<keyword evidence="3" id="KW-0134">Cell wall</keyword>
<evidence type="ECO:0000256" key="11">
    <source>
        <dbReference type="ARBA" id="ARBA00023136"/>
    </source>
</evidence>
<dbReference type="Gene3D" id="1.10.510.10">
    <property type="entry name" value="Transferase(Phosphotransferase) domain 1"/>
    <property type="match status" value="1"/>
</dbReference>
<dbReference type="GO" id="GO:0016020">
    <property type="term" value="C:membrane"/>
    <property type="evidence" value="ECO:0007669"/>
    <property type="project" value="UniProtKB-SubCell"/>
</dbReference>
<feature type="region of interest" description="Disordered" evidence="14">
    <location>
        <begin position="286"/>
        <end position="311"/>
    </location>
</feature>
<dbReference type="GO" id="GO:0006952">
    <property type="term" value="P:defense response"/>
    <property type="evidence" value="ECO:0007669"/>
    <property type="project" value="UniProtKB-KW"/>
</dbReference>
<dbReference type="Gene3D" id="3.80.10.10">
    <property type="entry name" value="Ribonuclease Inhibitor"/>
    <property type="match status" value="3"/>
</dbReference>
<dbReference type="FunFam" id="3.80.10.10:FF:000400">
    <property type="entry name" value="Nuclear pore complex protein NUP107"/>
    <property type="match status" value="1"/>
</dbReference>
<accession>A0AAN9R8P6</accession>
<evidence type="ECO:0000256" key="9">
    <source>
        <dbReference type="ARBA" id="ARBA00022821"/>
    </source>
</evidence>
<dbReference type="PROSITE" id="PS50011">
    <property type="entry name" value="PROTEIN_KINASE_DOM"/>
    <property type="match status" value="1"/>
</dbReference>
<keyword evidence="9" id="KW-0611">Plant defense</keyword>
<evidence type="ECO:0000313" key="19">
    <source>
        <dbReference type="Proteomes" id="UP001367508"/>
    </source>
</evidence>
<dbReference type="Pfam" id="PF08263">
    <property type="entry name" value="LRRNT_2"/>
    <property type="match status" value="1"/>
</dbReference>
<keyword evidence="19" id="KW-1185">Reference proteome</keyword>
<comment type="subcellular location">
    <subcellularLocation>
        <location evidence="1">Membrane</location>
        <topology evidence="1">Peripheral membrane protein</topology>
    </subcellularLocation>
    <subcellularLocation>
        <location evidence="2">Secreted</location>
        <location evidence="2">Cell wall</location>
    </subcellularLocation>
</comment>
<evidence type="ECO:0000256" key="5">
    <source>
        <dbReference type="ARBA" id="ARBA00022614"/>
    </source>
</evidence>
<evidence type="ECO:0000256" key="3">
    <source>
        <dbReference type="ARBA" id="ARBA00022512"/>
    </source>
</evidence>
<dbReference type="GO" id="GO:0005524">
    <property type="term" value="F:ATP binding"/>
    <property type="evidence" value="ECO:0007669"/>
    <property type="project" value="InterPro"/>
</dbReference>
<dbReference type="PANTHER" id="PTHR48007">
    <property type="entry name" value="LEUCINE-RICH REPEAT RECEPTOR-LIKE PROTEIN KINASE PXC1"/>
    <property type="match status" value="1"/>
</dbReference>